<reference evidence="2 3" key="1">
    <citation type="journal article" date="2019" name="Commun. Biol.">
        <title>The bagworm genome reveals a unique fibroin gene that provides high tensile strength.</title>
        <authorList>
            <person name="Kono N."/>
            <person name="Nakamura H."/>
            <person name="Ohtoshi R."/>
            <person name="Tomita M."/>
            <person name="Numata K."/>
            <person name="Arakawa K."/>
        </authorList>
    </citation>
    <scope>NUCLEOTIDE SEQUENCE [LARGE SCALE GENOMIC DNA]</scope>
</reference>
<evidence type="ECO:0000313" key="2">
    <source>
        <dbReference type="EMBL" id="GBP34242.1"/>
    </source>
</evidence>
<dbReference type="EMBL" id="BGZK01000285">
    <property type="protein sequence ID" value="GBP34242.1"/>
    <property type="molecule type" value="Genomic_DNA"/>
</dbReference>
<comment type="caution">
    <text evidence="2">The sequence shown here is derived from an EMBL/GenBank/DDBJ whole genome shotgun (WGS) entry which is preliminary data.</text>
</comment>
<protein>
    <submittedName>
        <fullName evidence="2">Uncharacterized protein</fullName>
    </submittedName>
</protein>
<dbReference type="AlphaFoldDB" id="A0A4C1V7G6"/>
<evidence type="ECO:0000256" key="1">
    <source>
        <dbReference type="SAM" id="MobiDB-lite"/>
    </source>
</evidence>
<feature type="region of interest" description="Disordered" evidence="1">
    <location>
        <begin position="88"/>
        <end position="111"/>
    </location>
</feature>
<sequence>MYLWLFDSGQSGPLAPRLGGQVKLPVPDFVTSTTTAVVGSFRPTPGGVPHSEMNGRWERVCRQRSDQNLKRLVRRKVSNFELRLLAAPAPAPRGRPGRGRGVGRRAPAPSIGGSRTINFHSCPIGRRRSMGHCRGIDAAERLSGRSGAFAPTPFRVLFCFLVELTVEIVVSIEFEGREMALRALSEFGLTVARQTIGA</sequence>
<gene>
    <name evidence="2" type="ORF">EVAR_30796_1</name>
</gene>
<evidence type="ECO:0000313" key="3">
    <source>
        <dbReference type="Proteomes" id="UP000299102"/>
    </source>
</evidence>
<name>A0A4C1V7G6_EUMVA</name>
<dbReference type="Proteomes" id="UP000299102">
    <property type="component" value="Unassembled WGS sequence"/>
</dbReference>
<proteinExistence type="predicted"/>
<keyword evidence="3" id="KW-1185">Reference proteome</keyword>
<accession>A0A4C1V7G6</accession>
<organism evidence="2 3">
    <name type="scientific">Eumeta variegata</name>
    <name type="common">Bagworm moth</name>
    <name type="synonym">Eumeta japonica</name>
    <dbReference type="NCBI Taxonomy" id="151549"/>
    <lineage>
        <taxon>Eukaryota</taxon>
        <taxon>Metazoa</taxon>
        <taxon>Ecdysozoa</taxon>
        <taxon>Arthropoda</taxon>
        <taxon>Hexapoda</taxon>
        <taxon>Insecta</taxon>
        <taxon>Pterygota</taxon>
        <taxon>Neoptera</taxon>
        <taxon>Endopterygota</taxon>
        <taxon>Lepidoptera</taxon>
        <taxon>Glossata</taxon>
        <taxon>Ditrysia</taxon>
        <taxon>Tineoidea</taxon>
        <taxon>Psychidae</taxon>
        <taxon>Oiketicinae</taxon>
        <taxon>Eumeta</taxon>
    </lineage>
</organism>